<dbReference type="PANTHER" id="PTHR11362">
    <property type="entry name" value="PHOSPHATIDYLETHANOLAMINE-BINDING PROTEIN"/>
    <property type="match status" value="1"/>
</dbReference>
<evidence type="ECO:0000256" key="9">
    <source>
        <dbReference type="ARBA" id="ARBA00041206"/>
    </source>
</evidence>
<evidence type="ECO:0000256" key="3">
    <source>
        <dbReference type="ARBA" id="ARBA00022980"/>
    </source>
</evidence>
<dbReference type="InterPro" id="IPR008914">
    <property type="entry name" value="PEBP"/>
</dbReference>
<dbReference type="Gene3D" id="3.90.280.10">
    <property type="entry name" value="PEBP-like"/>
    <property type="match status" value="1"/>
</dbReference>
<dbReference type="InterPro" id="IPR035810">
    <property type="entry name" value="PEBP_euk"/>
</dbReference>
<sequence length="394" mass="46877">MNSIRCLWRLNNIQLQQIRLGHRIRGKAPIYCRTIKERIDELNYKDELYTTRIDIGFPSEKKNSLSAREDRIAKVQKAKSDKNLEQLARNLQLEINMEQSRKDWLQSLGPLHKKQIADHYAIFEHLYGEGFFVPHLDLEVFYDLGDGNCLPVYYGNVVKPAEASQSPIVSYESDGNSLWTLVLTNLDGHLKDNEKEYVHWMVSNIPGNCIEKGDVIFDYLRPFPVKGTGYHRYVFVLYKQDVQMKYDLPKVSSASLEDRTFQTREWYKKYQDNITPIGLAFFQSDWDKTVKDFFHTTLNMKEPVYEYDFPDPYIRPQEWFPRRKPFNIYMDKYRDPKQINKEYLLRKLKNEHPFRSPAPPLQFPNAHPFPKTMPSWLKLHEQKIRLKWGRINDV</sequence>
<keyword evidence="5" id="KW-0496">Mitochondrion</keyword>
<reference evidence="10 11" key="1">
    <citation type="journal article" date="2011" name="Cell">
        <title>The monarch butterfly genome yields insights into long-distance migration.</title>
        <authorList>
            <person name="Zhan S."/>
            <person name="Merlin C."/>
            <person name="Boore J.L."/>
            <person name="Reppert S.M."/>
        </authorList>
    </citation>
    <scope>NUCLEOTIDE SEQUENCE [LARGE SCALE GENOMIC DNA]</scope>
    <source>
        <strain evidence="10">F-2</strain>
    </source>
</reference>
<evidence type="ECO:0000313" key="11">
    <source>
        <dbReference type="Proteomes" id="UP000007151"/>
    </source>
</evidence>
<evidence type="ECO:0000256" key="8">
    <source>
        <dbReference type="ARBA" id="ARBA00039444"/>
    </source>
</evidence>
<keyword evidence="6" id="KW-0687">Ribonucleoprotein</keyword>
<organism evidence="10 11">
    <name type="scientific">Danaus plexippus plexippus</name>
    <dbReference type="NCBI Taxonomy" id="278856"/>
    <lineage>
        <taxon>Eukaryota</taxon>
        <taxon>Metazoa</taxon>
        <taxon>Ecdysozoa</taxon>
        <taxon>Arthropoda</taxon>
        <taxon>Hexapoda</taxon>
        <taxon>Insecta</taxon>
        <taxon>Pterygota</taxon>
        <taxon>Neoptera</taxon>
        <taxon>Endopterygota</taxon>
        <taxon>Lepidoptera</taxon>
        <taxon>Glossata</taxon>
        <taxon>Ditrysia</taxon>
        <taxon>Papilionoidea</taxon>
        <taxon>Nymphalidae</taxon>
        <taxon>Danainae</taxon>
        <taxon>Danaini</taxon>
        <taxon>Danaina</taxon>
        <taxon>Danaus</taxon>
        <taxon>Danaus</taxon>
    </lineage>
</organism>
<dbReference type="STRING" id="278856.A0A212EWJ2"/>
<dbReference type="PANTHER" id="PTHR11362:SF133">
    <property type="entry name" value="LARGE RIBOSOMAL SUBUNIT PROTEIN ML38"/>
    <property type="match status" value="1"/>
</dbReference>
<dbReference type="GO" id="GO:0005762">
    <property type="term" value="C:mitochondrial large ribosomal subunit"/>
    <property type="evidence" value="ECO:0007669"/>
    <property type="project" value="TreeGrafter"/>
</dbReference>
<dbReference type="OrthoDB" id="2153661at2759"/>
<dbReference type="FunCoup" id="A0A212EWJ2">
    <property type="interactions" value="460"/>
</dbReference>
<proteinExistence type="inferred from homology"/>
<dbReference type="AlphaFoldDB" id="A0A212EWJ2"/>
<dbReference type="EMBL" id="AGBW02011969">
    <property type="protein sequence ID" value="OWR45853.1"/>
    <property type="molecule type" value="Genomic_DNA"/>
</dbReference>
<keyword evidence="11" id="KW-1185">Reference proteome</keyword>
<keyword evidence="3 10" id="KW-0689">Ribosomal protein</keyword>
<evidence type="ECO:0000256" key="4">
    <source>
        <dbReference type="ARBA" id="ARBA00023054"/>
    </source>
</evidence>
<evidence type="ECO:0000256" key="5">
    <source>
        <dbReference type="ARBA" id="ARBA00023128"/>
    </source>
</evidence>
<protein>
    <recommendedName>
        <fullName evidence="8">Large ribosomal subunit protein mL38</fullName>
    </recommendedName>
    <alternativeName>
        <fullName evidence="9">39S ribosomal protein L38, mitochondrial</fullName>
    </alternativeName>
</protein>
<accession>A0A212EWJ2</accession>
<keyword evidence="2" id="KW-0809">Transit peptide</keyword>
<comment type="similarity">
    <text evidence="7">Belongs to the phosphatidylethanolamine-binding protein family. Mitochondrion-specific ribosomal protein mL38 subfamily.</text>
</comment>
<evidence type="ECO:0000256" key="2">
    <source>
        <dbReference type="ARBA" id="ARBA00022946"/>
    </source>
</evidence>
<dbReference type="CDD" id="cd00866">
    <property type="entry name" value="PEBP_euk"/>
    <property type="match status" value="1"/>
</dbReference>
<keyword evidence="4" id="KW-0175">Coiled coil</keyword>
<dbReference type="Proteomes" id="UP000007151">
    <property type="component" value="Unassembled WGS sequence"/>
</dbReference>
<dbReference type="GO" id="GO:0005743">
    <property type="term" value="C:mitochondrial inner membrane"/>
    <property type="evidence" value="ECO:0007669"/>
    <property type="project" value="UniProtKB-ARBA"/>
</dbReference>
<dbReference type="eggNOG" id="KOG3346">
    <property type="taxonomic scope" value="Eukaryota"/>
</dbReference>
<name>A0A212EWJ2_DANPL</name>
<gene>
    <name evidence="10" type="ORF">KGM_208581</name>
</gene>
<dbReference type="KEGG" id="dpl:KGM_208581"/>
<dbReference type="InterPro" id="IPR036610">
    <property type="entry name" value="PEBP-like_sf"/>
</dbReference>
<evidence type="ECO:0000256" key="6">
    <source>
        <dbReference type="ARBA" id="ARBA00023274"/>
    </source>
</evidence>
<evidence type="ECO:0000256" key="1">
    <source>
        <dbReference type="ARBA" id="ARBA00004173"/>
    </source>
</evidence>
<comment type="subcellular location">
    <subcellularLocation>
        <location evidence="1">Mitochondrion</location>
    </subcellularLocation>
</comment>
<dbReference type="SUPFAM" id="SSF49777">
    <property type="entry name" value="PEBP-like"/>
    <property type="match status" value="1"/>
</dbReference>
<dbReference type="FunFam" id="3.90.280.10:FF:000002">
    <property type="entry name" value="39S ribosomal protein L38, mitochondrial"/>
    <property type="match status" value="1"/>
</dbReference>
<evidence type="ECO:0000313" key="10">
    <source>
        <dbReference type="EMBL" id="OWR45853.1"/>
    </source>
</evidence>
<dbReference type="Pfam" id="PF01161">
    <property type="entry name" value="PBP"/>
    <property type="match status" value="1"/>
</dbReference>
<evidence type="ECO:0000256" key="7">
    <source>
        <dbReference type="ARBA" id="ARBA00038016"/>
    </source>
</evidence>
<comment type="caution">
    <text evidence="10">The sequence shown here is derived from an EMBL/GenBank/DDBJ whole genome shotgun (WGS) entry which is preliminary data.</text>
</comment>